<feature type="domain" description="Myosin motor" evidence="8">
    <location>
        <begin position="1"/>
        <end position="649"/>
    </location>
</feature>
<dbReference type="PROSITE" id="PS51456">
    <property type="entry name" value="MYOSIN_MOTOR"/>
    <property type="match status" value="1"/>
</dbReference>
<dbReference type="Pfam" id="PF00063">
    <property type="entry name" value="Myosin_head"/>
    <property type="match status" value="1"/>
</dbReference>
<dbReference type="GO" id="GO:0016459">
    <property type="term" value="C:myosin complex"/>
    <property type="evidence" value="ECO:0007669"/>
    <property type="project" value="UniProtKB-KW"/>
</dbReference>
<reference evidence="10" key="1">
    <citation type="submission" date="2021-02" db="EMBL/GenBank/DDBJ databases">
        <authorList>
            <person name="Nowell W R."/>
        </authorList>
    </citation>
    <scope>NUCLEOTIDE SEQUENCE</scope>
</reference>
<keyword evidence="6 7" id="KW-0009">Actin-binding</keyword>
<dbReference type="EMBL" id="CAJNOK010014421">
    <property type="protein sequence ID" value="CAF1204373.1"/>
    <property type="molecule type" value="Genomic_DNA"/>
</dbReference>
<evidence type="ECO:0000256" key="6">
    <source>
        <dbReference type="ARBA" id="ARBA00023203"/>
    </source>
</evidence>
<feature type="binding site" evidence="7">
    <location>
        <begin position="59"/>
        <end position="66"/>
    </location>
    <ligand>
        <name>ATP</name>
        <dbReference type="ChEBI" id="CHEBI:30616"/>
    </ligand>
</feature>
<dbReference type="GO" id="GO:0005524">
    <property type="term" value="F:ATP binding"/>
    <property type="evidence" value="ECO:0007669"/>
    <property type="project" value="UniProtKB-UniRule"/>
</dbReference>
<dbReference type="PRINTS" id="PR00193">
    <property type="entry name" value="MYOSINHEAVY"/>
</dbReference>
<evidence type="ECO:0000313" key="11">
    <source>
        <dbReference type="Proteomes" id="UP000682733"/>
    </source>
</evidence>
<organism evidence="10 11">
    <name type="scientific">Didymodactylos carnosus</name>
    <dbReference type="NCBI Taxonomy" id="1234261"/>
    <lineage>
        <taxon>Eukaryota</taxon>
        <taxon>Metazoa</taxon>
        <taxon>Spiralia</taxon>
        <taxon>Gnathifera</taxon>
        <taxon>Rotifera</taxon>
        <taxon>Eurotatoria</taxon>
        <taxon>Bdelloidea</taxon>
        <taxon>Philodinida</taxon>
        <taxon>Philodinidae</taxon>
        <taxon>Didymodactylos</taxon>
    </lineage>
</organism>
<dbReference type="InterPro" id="IPR036961">
    <property type="entry name" value="Kinesin_motor_dom_sf"/>
</dbReference>
<dbReference type="FunFam" id="1.20.58.530:FF:000004">
    <property type="entry name" value="Unconventional myosin ID"/>
    <property type="match status" value="1"/>
</dbReference>
<keyword evidence="2 7" id="KW-0547">Nucleotide-binding</keyword>
<evidence type="ECO:0000256" key="1">
    <source>
        <dbReference type="ARBA" id="ARBA00008314"/>
    </source>
</evidence>
<dbReference type="GO" id="GO:0005737">
    <property type="term" value="C:cytoplasm"/>
    <property type="evidence" value="ECO:0007669"/>
    <property type="project" value="TreeGrafter"/>
</dbReference>
<dbReference type="Proteomes" id="UP000682733">
    <property type="component" value="Unassembled WGS sequence"/>
</dbReference>
<dbReference type="SUPFAM" id="SSF52540">
    <property type="entry name" value="P-loop containing nucleoside triphosphate hydrolases"/>
    <property type="match status" value="1"/>
</dbReference>
<dbReference type="SMART" id="SM00242">
    <property type="entry name" value="MYSc"/>
    <property type="match status" value="1"/>
</dbReference>
<dbReference type="PANTHER" id="PTHR13140">
    <property type="entry name" value="MYOSIN"/>
    <property type="match status" value="1"/>
</dbReference>
<dbReference type="GO" id="GO:0007015">
    <property type="term" value="P:actin filament organization"/>
    <property type="evidence" value="ECO:0007669"/>
    <property type="project" value="TreeGrafter"/>
</dbReference>
<accession>A0A8S2NQH3</accession>
<dbReference type="FunFam" id="1.10.10.820:FF:000001">
    <property type="entry name" value="Myosin heavy chain"/>
    <property type="match status" value="1"/>
</dbReference>
<evidence type="ECO:0000256" key="2">
    <source>
        <dbReference type="ARBA" id="ARBA00022741"/>
    </source>
</evidence>
<dbReference type="GO" id="GO:0030048">
    <property type="term" value="P:actin filament-based movement"/>
    <property type="evidence" value="ECO:0007669"/>
    <property type="project" value="TreeGrafter"/>
</dbReference>
<keyword evidence="4 7" id="KW-0518">Myosin</keyword>
<feature type="region of interest" description="Actin-binding" evidence="7">
    <location>
        <begin position="534"/>
        <end position="556"/>
    </location>
</feature>
<gene>
    <name evidence="9" type="ORF">OVA965_LOCUS24141</name>
    <name evidence="10" type="ORF">TMI583_LOCUS24860</name>
</gene>
<evidence type="ECO:0000313" key="9">
    <source>
        <dbReference type="EMBL" id="CAF1204373.1"/>
    </source>
</evidence>
<dbReference type="GO" id="GO:0005886">
    <property type="term" value="C:plasma membrane"/>
    <property type="evidence" value="ECO:0007669"/>
    <property type="project" value="TreeGrafter"/>
</dbReference>
<comment type="similarity">
    <text evidence="1 7">Belongs to the TRAFAC class myosin-kinesin ATPase superfamily. Myosin family.</text>
</comment>
<comment type="caution">
    <text evidence="10">The sequence shown here is derived from an EMBL/GenBank/DDBJ whole genome shotgun (WGS) entry which is preliminary data.</text>
</comment>
<evidence type="ECO:0000259" key="8">
    <source>
        <dbReference type="PROSITE" id="PS51456"/>
    </source>
</evidence>
<dbReference type="Gene3D" id="1.10.10.820">
    <property type="match status" value="1"/>
</dbReference>
<evidence type="ECO:0000256" key="4">
    <source>
        <dbReference type="ARBA" id="ARBA00023123"/>
    </source>
</evidence>
<dbReference type="GO" id="GO:0005902">
    <property type="term" value="C:microvillus"/>
    <property type="evidence" value="ECO:0007669"/>
    <property type="project" value="TreeGrafter"/>
</dbReference>
<evidence type="ECO:0000313" key="10">
    <source>
        <dbReference type="EMBL" id="CAF4013949.1"/>
    </source>
</evidence>
<dbReference type="Gene3D" id="1.20.5.4820">
    <property type="match status" value="1"/>
</dbReference>
<evidence type="ECO:0000256" key="7">
    <source>
        <dbReference type="PROSITE-ProRule" id="PRU00782"/>
    </source>
</evidence>
<dbReference type="Gene3D" id="1.20.120.720">
    <property type="entry name" value="Myosin VI head, motor domain, U50 subdomain"/>
    <property type="match status" value="1"/>
</dbReference>
<dbReference type="InterPro" id="IPR027417">
    <property type="entry name" value="P-loop_NTPase"/>
</dbReference>
<dbReference type="EMBL" id="CAJOBA010035953">
    <property type="protein sequence ID" value="CAF4013949.1"/>
    <property type="molecule type" value="Genomic_DNA"/>
</dbReference>
<evidence type="ECO:0000256" key="3">
    <source>
        <dbReference type="ARBA" id="ARBA00022840"/>
    </source>
</evidence>
<dbReference type="GO" id="GO:0051015">
    <property type="term" value="F:actin filament binding"/>
    <property type="evidence" value="ECO:0007669"/>
    <property type="project" value="TreeGrafter"/>
</dbReference>
<sequence>MVIVSVNPYRELPIYSAEYVKSYKGREIFERPPHIFAIAEAAYKTLKQRSTNSCIVISGESGSGKTEASKVILRYIAAVTNSSNQTGIERIKNILIQTTCVLESFGNAKTNRNDNSSRFGKYMDINFDFKFDPIGGIIRHYLLEKSRVVKQQEGERNFHSFYQLLFNGETTKYGLKLKPEQYNYINQGNCSKINKIDDKHDYQQVMQAMKIVGFKQDETDTIWKIVAAIIHLGNLQFEDQDGEYCRVKSTTDGELSWLSKLLSCQESDISSTLTKRIVATQKEIIAAHQNTTKAYYGRDALAKALYERMFIWLIDHINQTISIDPEKLDSYSHNKSSLVIGVLDIYGFEIFTNNSFEQLCINYCNEKLQQLFIELVLKQEQEEYEREGITWQHIDYFNNKIICDLIEQPRVGIIAHLDEACYQVGNVTDEMFLDSLNKSLKTHKHYTSWALSPGDKLLKNNQKHFLIRHYAGDVTYNVEGFLDKNRDTLFQDFKRLLYNSTNLVIKSMFPEGKQDIGVVTKRPQTAGTVFRNSMIALVDILSSKQPLYVRCIKPNEEKSSNLFDQTRVEHQVEYLGLLENVRVRRAGFAHRTPYTRFVQRYKIIDTVRSKLYPKAKNSSDKESATFICKQLNIENNVAYGKTKLFIKEP</sequence>
<dbReference type="PANTHER" id="PTHR13140:SF713">
    <property type="entry name" value="UNCONVENTIONAL MYOSIN ID"/>
    <property type="match status" value="1"/>
</dbReference>
<keyword evidence="3 7" id="KW-0067">ATP-binding</keyword>
<dbReference type="Proteomes" id="UP000677228">
    <property type="component" value="Unassembled WGS sequence"/>
</dbReference>
<dbReference type="Gene3D" id="3.40.850.10">
    <property type="entry name" value="Kinesin motor domain"/>
    <property type="match status" value="1"/>
</dbReference>
<evidence type="ECO:0000256" key="5">
    <source>
        <dbReference type="ARBA" id="ARBA00023175"/>
    </source>
</evidence>
<dbReference type="GO" id="GO:0006897">
    <property type="term" value="P:endocytosis"/>
    <property type="evidence" value="ECO:0007669"/>
    <property type="project" value="TreeGrafter"/>
</dbReference>
<dbReference type="Gene3D" id="1.20.58.530">
    <property type="match status" value="1"/>
</dbReference>
<dbReference type="AlphaFoldDB" id="A0A8S2NQH3"/>
<dbReference type="InterPro" id="IPR001609">
    <property type="entry name" value="Myosin_head_motor_dom-like"/>
</dbReference>
<protein>
    <recommendedName>
        <fullName evidence="8">Myosin motor domain-containing protein</fullName>
    </recommendedName>
</protein>
<dbReference type="GO" id="GO:0000146">
    <property type="term" value="F:microfilament motor activity"/>
    <property type="evidence" value="ECO:0007669"/>
    <property type="project" value="TreeGrafter"/>
</dbReference>
<keyword evidence="5 7" id="KW-0505">Motor protein</keyword>
<name>A0A8S2NQH3_9BILA</name>
<proteinExistence type="inferred from homology"/>